<comment type="caution">
    <text evidence="1">The sequence shown here is derived from an EMBL/GenBank/DDBJ whole genome shotgun (WGS) entry which is preliminary data.</text>
</comment>
<accession>A0ABS0CWW8</accession>
<dbReference type="Gene3D" id="3.40.50.1820">
    <property type="entry name" value="alpha/beta hydrolase"/>
    <property type="match status" value="1"/>
</dbReference>
<name>A0ABS0CWW8_9NOCA</name>
<dbReference type="PANTHER" id="PTHR34853:SF1">
    <property type="entry name" value="LIPASE 5"/>
    <property type="match status" value="1"/>
</dbReference>
<dbReference type="InterPro" id="IPR005152">
    <property type="entry name" value="Lipase_secreted"/>
</dbReference>
<organism evidence="1 2">
    <name type="scientific">Nocardia amamiensis</name>
    <dbReference type="NCBI Taxonomy" id="404578"/>
    <lineage>
        <taxon>Bacteria</taxon>
        <taxon>Bacillati</taxon>
        <taxon>Actinomycetota</taxon>
        <taxon>Actinomycetes</taxon>
        <taxon>Mycobacteriales</taxon>
        <taxon>Nocardiaceae</taxon>
        <taxon>Nocardia</taxon>
    </lineage>
</organism>
<evidence type="ECO:0000313" key="1">
    <source>
        <dbReference type="EMBL" id="MBF6300990.1"/>
    </source>
</evidence>
<dbReference type="SUPFAM" id="SSF53474">
    <property type="entry name" value="alpha/beta-Hydrolases"/>
    <property type="match status" value="1"/>
</dbReference>
<dbReference type="Pfam" id="PF03583">
    <property type="entry name" value="LIP"/>
    <property type="match status" value="1"/>
</dbReference>
<evidence type="ECO:0000313" key="2">
    <source>
        <dbReference type="Proteomes" id="UP000702209"/>
    </source>
</evidence>
<dbReference type="Proteomes" id="UP000702209">
    <property type="component" value="Unassembled WGS sequence"/>
</dbReference>
<keyword evidence="2" id="KW-1185">Reference proteome</keyword>
<reference evidence="1 2" key="1">
    <citation type="submission" date="2020-10" db="EMBL/GenBank/DDBJ databases">
        <title>Identification of Nocardia species via Next-generation sequencing and recognition of intraspecies genetic diversity.</title>
        <authorList>
            <person name="Li P."/>
            <person name="Li P."/>
            <person name="Lu B."/>
        </authorList>
    </citation>
    <scope>NUCLEOTIDE SEQUENCE [LARGE SCALE GENOMIC DNA]</scope>
    <source>
        <strain evidence="1 2">BJ06-0157</strain>
    </source>
</reference>
<dbReference type="Gene3D" id="1.10.260.130">
    <property type="match status" value="1"/>
</dbReference>
<dbReference type="InterPro" id="IPR029058">
    <property type="entry name" value="AB_hydrolase_fold"/>
</dbReference>
<dbReference type="EMBL" id="JADLQX010000022">
    <property type="protein sequence ID" value="MBF6300990.1"/>
    <property type="molecule type" value="Genomic_DNA"/>
</dbReference>
<gene>
    <name evidence="1" type="ORF">IU459_26095</name>
</gene>
<dbReference type="PANTHER" id="PTHR34853">
    <property type="match status" value="1"/>
</dbReference>
<proteinExistence type="predicted"/>
<sequence length="417" mass="43435">MVVIRQVLLFPGSRRSGLARTLGAIGGVALGLLLATTATGEPLYPRPDPDPFYAAPADLAAYQPGDVLGVRAQPPVAIFPGSTVALVKFRSTNSRGAPIAATTTVITPANHAPNGPLLSYQHFINALGTQCAVSHSLYGGDLNLTVTMPILNVALAQGWSVALPDHLGPQVALGAARLGGQIVLDGIRAVKRLPALAVQNSRTVMAGYSGGGLATAWAAALQPTYAPELELAGAATGGAPMNLVTMAEALGLEPHPSFGLAMAAAIGLEREYPDRLPLSSYLNERGLAARDAMANSCSNEILTAGVGGSAREYLTSTSIFYSPEARSVGEENSLELYPGVPEIPIFEWHSPDDQQIPIDAIENTIRRWCAAGVRVETLRVPAAESPPPHLSTAVVGAPAAMRWLDARVRGEPAPTNC</sequence>
<protein>
    <submittedName>
        <fullName evidence="1">Lipase</fullName>
    </submittedName>
</protein>
<dbReference type="PIRSF" id="PIRSF029171">
    <property type="entry name" value="Esterase_LipA"/>
    <property type="match status" value="1"/>
</dbReference>